<reference evidence="1" key="2">
    <citation type="submission" date="2023-06" db="EMBL/GenBank/DDBJ databases">
        <authorList>
            <consortium name="Lawrence Berkeley National Laboratory"/>
            <person name="Mondo S.J."/>
            <person name="Hensen N."/>
            <person name="Bonometti L."/>
            <person name="Westerberg I."/>
            <person name="Brannstrom I.O."/>
            <person name="Guillou S."/>
            <person name="Cros-Aarteil S."/>
            <person name="Calhoun S."/>
            <person name="Haridas S."/>
            <person name="Kuo A."/>
            <person name="Pangilinan J."/>
            <person name="Riley R."/>
            <person name="Labutti K."/>
            <person name="Andreopoulos B."/>
            <person name="Lipzen A."/>
            <person name="Chen C."/>
            <person name="Yanf M."/>
            <person name="Daum C."/>
            <person name="Ng V."/>
            <person name="Clum A."/>
            <person name="Steindorff A."/>
            <person name="Ohm R."/>
            <person name="Martin F."/>
            <person name="Silar P."/>
            <person name="Natvig D."/>
            <person name="Lalanne C."/>
            <person name="Gautier V."/>
            <person name="Ament-Velasquez S.L."/>
            <person name="Kruys A."/>
            <person name="Hutchinson M.I."/>
            <person name="Powell A.J."/>
            <person name="Barry K."/>
            <person name="Miller A.N."/>
            <person name="Grigoriev I.V."/>
            <person name="Debuchy R."/>
            <person name="Gladieux P."/>
            <person name="Thoren M.H."/>
            <person name="Johannesson H."/>
        </authorList>
    </citation>
    <scope>NUCLEOTIDE SEQUENCE</scope>
    <source>
        <strain evidence="1">CBS 626.80</strain>
    </source>
</reference>
<feature type="non-terminal residue" evidence="1">
    <location>
        <position position="1"/>
    </location>
</feature>
<dbReference type="AlphaFoldDB" id="A0AAN6SGM7"/>
<evidence type="ECO:0000313" key="2">
    <source>
        <dbReference type="Proteomes" id="UP001303222"/>
    </source>
</evidence>
<dbReference type="Proteomes" id="UP001303222">
    <property type="component" value="Unassembled WGS sequence"/>
</dbReference>
<evidence type="ECO:0000313" key="1">
    <source>
        <dbReference type="EMBL" id="KAK3952518.1"/>
    </source>
</evidence>
<reference evidence="1" key="1">
    <citation type="journal article" date="2023" name="Mol. Phylogenet. Evol.">
        <title>Genome-scale phylogeny and comparative genomics of the fungal order Sordariales.</title>
        <authorList>
            <person name="Hensen N."/>
            <person name="Bonometti L."/>
            <person name="Westerberg I."/>
            <person name="Brannstrom I.O."/>
            <person name="Guillou S."/>
            <person name="Cros-Aarteil S."/>
            <person name="Calhoun S."/>
            <person name="Haridas S."/>
            <person name="Kuo A."/>
            <person name="Mondo S."/>
            <person name="Pangilinan J."/>
            <person name="Riley R."/>
            <person name="LaButti K."/>
            <person name="Andreopoulos B."/>
            <person name="Lipzen A."/>
            <person name="Chen C."/>
            <person name="Yan M."/>
            <person name="Daum C."/>
            <person name="Ng V."/>
            <person name="Clum A."/>
            <person name="Steindorff A."/>
            <person name="Ohm R.A."/>
            <person name="Martin F."/>
            <person name="Silar P."/>
            <person name="Natvig D.O."/>
            <person name="Lalanne C."/>
            <person name="Gautier V."/>
            <person name="Ament-Velasquez S.L."/>
            <person name="Kruys A."/>
            <person name="Hutchinson M.I."/>
            <person name="Powell A.J."/>
            <person name="Barry K."/>
            <person name="Miller A.N."/>
            <person name="Grigoriev I.V."/>
            <person name="Debuchy R."/>
            <person name="Gladieux P."/>
            <person name="Hiltunen Thoren M."/>
            <person name="Johannesson H."/>
        </authorList>
    </citation>
    <scope>NUCLEOTIDE SEQUENCE</scope>
    <source>
        <strain evidence="1">CBS 626.80</strain>
    </source>
</reference>
<keyword evidence="2" id="KW-1185">Reference proteome</keyword>
<organism evidence="1 2">
    <name type="scientific">Pseudoneurospora amorphoporcata</name>
    <dbReference type="NCBI Taxonomy" id="241081"/>
    <lineage>
        <taxon>Eukaryota</taxon>
        <taxon>Fungi</taxon>
        <taxon>Dikarya</taxon>
        <taxon>Ascomycota</taxon>
        <taxon>Pezizomycotina</taxon>
        <taxon>Sordariomycetes</taxon>
        <taxon>Sordariomycetidae</taxon>
        <taxon>Sordariales</taxon>
        <taxon>Sordariaceae</taxon>
        <taxon>Pseudoneurospora</taxon>
    </lineage>
</organism>
<comment type="caution">
    <text evidence="1">The sequence shown here is derived from an EMBL/GenBank/DDBJ whole genome shotgun (WGS) entry which is preliminary data.</text>
</comment>
<sequence>SRILTHLRASDGASFPNWARGLMSRDLVRLSNPPPPPVLSTSRIEDGVITRRDLWAHQPERLESLPNAAAMEPRGHDCVRFGPRAPGSYLDVEICVGRDSKRGCTYI</sequence>
<name>A0AAN6SGM7_9PEZI</name>
<dbReference type="EMBL" id="MU859122">
    <property type="protein sequence ID" value="KAK3952518.1"/>
    <property type="molecule type" value="Genomic_DNA"/>
</dbReference>
<protein>
    <submittedName>
        <fullName evidence="1">Uncharacterized protein</fullName>
    </submittedName>
</protein>
<gene>
    <name evidence="1" type="ORF">QBC32DRAFT_212405</name>
</gene>
<proteinExistence type="predicted"/>
<accession>A0AAN6SGM7</accession>